<dbReference type="InterPro" id="IPR003034">
    <property type="entry name" value="SAP_dom"/>
</dbReference>
<dbReference type="SMR" id="A0A9R0JDH7"/>
<dbReference type="InterPro" id="IPR000571">
    <property type="entry name" value="Znf_CCCH"/>
</dbReference>
<evidence type="ECO:0000256" key="2">
    <source>
        <dbReference type="ARBA" id="ARBA00022771"/>
    </source>
</evidence>
<feature type="compositionally biased region" description="Low complexity" evidence="5">
    <location>
        <begin position="307"/>
        <end position="319"/>
    </location>
</feature>
<feature type="compositionally biased region" description="Basic and acidic residues" evidence="5">
    <location>
        <begin position="263"/>
        <end position="300"/>
    </location>
</feature>
<dbReference type="GO" id="GO:0008270">
    <property type="term" value="F:zinc ion binding"/>
    <property type="evidence" value="ECO:0007669"/>
    <property type="project" value="UniProtKB-KW"/>
</dbReference>
<feature type="compositionally biased region" description="Polar residues" evidence="5">
    <location>
        <begin position="1"/>
        <end position="10"/>
    </location>
</feature>
<dbReference type="Proteomes" id="UP000813463">
    <property type="component" value="Chromosome 1"/>
</dbReference>
<accession>A0A9R0JDH7</accession>
<evidence type="ECO:0000256" key="5">
    <source>
        <dbReference type="SAM" id="MobiDB-lite"/>
    </source>
</evidence>
<keyword evidence="2 4" id="KW-0863">Zinc-finger</keyword>
<feature type="region of interest" description="Disordered" evidence="5">
    <location>
        <begin position="244"/>
        <end position="319"/>
    </location>
</feature>
<dbReference type="OrthoDB" id="690722at2759"/>
<keyword evidence="1 4" id="KW-0479">Metal-binding</keyword>
<dbReference type="PANTHER" id="PTHR35323">
    <property type="entry name" value="SAP DOMAIN-CONTAINING PROTEIN"/>
    <property type="match status" value="1"/>
</dbReference>
<evidence type="ECO:0000256" key="4">
    <source>
        <dbReference type="PROSITE-ProRule" id="PRU00723"/>
    </source>
</evidence>
<feature type="compositionally biased region" description="Polar residues" evidence="5">
    <location>
        <begin position="377"/>
        <end position="387"/>
    </location>
</feature>
<dbReference type="RefSeq" id="XP_021865531.1">
    <property type="nucleotide sequence ID" value="XM_022009839.2"/>
</dbReference>
<dbReference type="SUPFAM" id="SSF68906">
    <property type="entry name" value="SAP domain"/>
    <property type="match status" value="1"/>
</dbReference>
<feature type="domain" description="C3H1-type" evidence="6">
    <location>
        <begin position="455"/>
        <end position="482"/>
    </location>
</feature>
<dbReference type="InterPro" id="IPR041367">
    <property type="entry name" value="Znf-CCCH_4"/>
</dbReference>
<dbReference type="PANTHER" id="PTHR35323:SF5">
    <property type="entry name" value="ZINC FINGER CCCH DOMAIN-CONTAINING PROTEIN 62"/>
    <property type="match status" value="1"/>
</dbReference>
<evidence type="ECO:0000313" key="8">
    <source>
        <dbReference type="Proteomes" id="UP000813463"/>
    </source>
</evidence>
<feature type="region of interest" description="Disordered" evidence="5">
    <location>
        <begin position="366"/>
        <end position="387"/>
    </location>
</feature>
<dbReference type="Pfam" id="PF18044">
    <property type="entry name" value="zf-CCCH_4"/>
    <property type="match status" value="1"/>
</dbReference>
<dbReference type="SMART" id="SM00513">
    <property type="entry name" value="SAP"/>
    <property type="match status" value="1"/>
</dbReference>
<dbReference type="InterPro" id="IPR036855">
    <property type="entry name" value="Znf_CCCH_sf"/>
</dbReference>
<feature type="domain" description="SAP" evidence="7">
    <location>
        <begin position="96"/>
        <end position="130"/>
    </location>
</feature>
<dbReference type="Pfam" id="PF02037">
    <property type="entry name" value="SAP"/>
    <property type="match status" value="1"/>
</dbReference>
<evidence type="ECO:0000259" key="6">
    <source>
        <dbReference type="PROSITE" id="PS50103"/>
    </source>
</evidence>
<evidence type="ECO:0000313" key="9">
    <source>
        <dbReference type="RefSeq" id="XP_021865531.1"/>
    </source>
</evidence>
<feature type="compositionally biased region" description="Basic and acidic residues" evidence="5">
    <location>
        <begin position="244"/>
        <end position="256"/>
    </location>
</feature>
<feature type="region of interest" description="Disordered" evidence="5">
    <location>
        <begin position="1"/>
        <end position="40"/>
    </location>
</feature>
<dbReference type="GeneID" id="110804266"/>
<organism evidence="8 9">
    <name type="scientific">Spinacia oleracea</name>
    <name type="common">Spinach</name>
    <dbReference type="NCBI Taxonomy" id="3562"/>
    <lineage>
        <taxon>Eukaryota</taxon>
        <taxon>Viridiplantae</taxon>
        <taxon>Streptophyta</taxon>
        <taxon>Embryophyta</taxon>
        <taxon>Tracheophyta</taxon>
        <taxon>Spermatophyta</taxon>
        <taxon>Magnoliopsida</taxon>
        <taxon>eudicotyledons</taxon>
        <taxon>Gunneridae</taxon>
        <taxon>Pentapetalae</taxon>
        <taxon>Caryophyllales</taxon>
        <taxon>Chenopodiaceae</taxon>
        <taxon>Chenopodioideae</taxon>
        <taxon>Anserineae</taxon>
        <taxon>Spinacia</taxon>
    </lineage>
</organism>
<dbReference type="PROSITE" id="PS50103">
    <property type="entry name" value="ZF_C3H1"/>
    <property type="match status" value="1"/>
</dbReference>
<evidence type="ECO:0000256" key="3">
    <source>
        <dbReference type="ARBA" id="ARBA00022833"/>
    </source>
</evidence>
<evidence type="ECO:0000256" key="1">
    <source>
        <dbReference type="ARBA" id="ARBA00022723"/>
    </source>
</evidence>
<sequence length="484" mass="55576">MAKSHGNAQNPIELEEDDYTEMEDSDYDEFDSDDSEEDPSYIHALDKAQSNFINLSVNSRDDDEISVTEETSAPKLGIKDIKDLEEIQKVIDGGLVEKLKVEQCKVYLRKHGLRLTGKKDTLIQRIKEHSEILNGGGEKKYPPSSFVLNCKGDACMGDIVMFEQTVYEGFSIVSRSATGPPCGKRIVAGRIVKESYGAAKQQHTFTVEVLWSKGQKPLPPLHPLLIKGRNLYRLNTLRQRWEDESERQRVLNEKHSRGNAARSNREVRIQKKISRKELKGTRNATDHISNHDSRNVESKAQKKQTVVKKTQQQQQQQQQQIKVDKENLYAGLPMLQPSQQNKPSMPPSDLHRVPTSRVCFAFKDQNSSLSHHGPPQLQHSRPQLQQHSRQQYYMEYNKNSVQPPNSFQQKASSTSTCNFSQRPMSRFSENESFITSAHYIMALSNNYQHPQHGQNHQQQLCRHYPKGRCYYGTRCKFLHVSDRN</sequence>
<protein>
    <submittedName>
        <fullName evidence="9">Zinc finger CCCH domain-containing protein 62</fullName>
    </submittedName>
</protein>
<gene>
    <name evidence="9" type="primary">LOC110804266</name>
</gene>
<feature type="zinc finger region" description="C3H1-type" evidence="4">
    <location>
        <begin position="455"/>
        <end position="482"/>
    </location>
</feature>
<keyword evidence="3 4" id="KW-0862">Zinc</keyword>
<dbReference type="Gene3D" id="4.10.1000.10">
    <property type="entry name" value="Zinc finger, CCCH-type"/>
    <property type="match status" value="1"/>
</dbReference>
<dbReference type="AlphaFoldDB" id="A0A9R0JDH7"/>
<keyword evidence="8" id="KW-1185">Reference proteome</keyword>
<proteinExistence type="predicted"/>
<name>A0A9R0JDH7_SPIOL</name>
<dbReference type="InterPro" id="IPR036361">
    <property type="entry name" value="SAP_dom_sf"/>
</dbReference>
<dbReference type="KEGG" id="soe:110804266"/>
<dbReference type="Gene3D" id="1.10.720.30">
    <property type="entry name" value="SAP domain"/>
    <property type="match status" value="1"/>
</dbReference>
<reference evidence="9" key="2">
    <citation type="submission" date="2025-08" db="UniProtKB">
        <authorList>
            <consortium name="RefSeq"/>
        </authorList>
    </citation>
    <scope>IDENTIFICATION</scope>
    <source>
        <tissue evidence="9">Leaf</tissue>
    </source>
</reference>
<dbReference type="Pfam" id="PF24766">
    <property type="entry name" value="DUF7699"/>
    <property type="match status" value="1"/>
</dbReference>
<dbReference type="PROSITE" id="PS50800">
    <property type="entry name" value="SAP"/>
    <property type="match status" value="1"/>
</dbReference>
<feature type="compositionally biased region" description="Acidic residues" evidence="5">
    <location>
        <begin position="13"/>
        <end position="39"/>
    </location>
</feature>
<evidence type="ECO:0000259" key="7">
    <source>
        <dbReference type="PROSITE" id="PS50800"/>
    </source>
</evidence>
<dbReference type="InterPro" id="IPR056116">
    <property type="entry name" value="DUF7699"/>
</dbReference>
<dbReference type="SUPFAM" id="SSF90229">
    <property type="entry name" value="CCCH zinc finger"/>
    <property type="match status" value="1"/>
</dbReference>
<reference evidence="8" key="1">
    <citation type="journal article" date="2021" name="Nat. Commun.">
        <title>Genomic analyses provide insights into spinach domestication and the genetic basis of agronomic traits.</title>
        <authorList>
            <person name="Cai X."/>
            <person name="Sun X."/>
            <person name="Xu C."/>
            <person name="Sun H."/>
            <person name="Wang X."/>
            <person name="Ge C."/>
            <person name="Zhang Z."/>
            <person name="Wang Q."/>
            <person name="Fei Z."/>
            <person name="Jiao C."/>
            <person name="Wang Q."/>
        </authorList>
    </citation>
    <scope>NUCLEOTIDE SEQUENCE [LARGE SCALE GENOMIC DNA]</scope>
    <source>
        <strain evidence="8">cv. Varoflay</strain>
    </source>
</reference>